<feature type="compositionally biased region" description="Low complexity" evidence="3">
    <location>
        <begin position="792"/>
        <end position="808"/>
    </location>
</feature>
<feature type="compositionally biased region" description="Basic residues" evidence="3">
    <location>
        <begin position="204"/>
        <end position="214"/>
    </location>
</feature>
<evidence type="ECO:0000313" key="5">
    <source>
        <dbReference type="EMBL" id="KAB2581080.1"/>
    </source>
</evidence>
<feature type="compositionally biased region" description="Basic and acidic residues" evidence="3">
    <location>
        <begin position="851"/>
        <end position="867"/>
    </location>
</feature>
<dbReference type="PANTHER" id="PTHR47775">
    <property type="entry name" value="BUD SITE SELECTION PROTEIN 14"/>
    <property type="match status" value="1"/>
</dbReference>
<dbReference type="InterPro" id="IPR036028">
    <property type="entry name" value="SH3-like_dom_sf"/>
</dbReference>
<protein>
    <submittedName>
        <fullName evidence="5">Tip elongation aberrant protein Tea4</fullName>
    </submittedName>
</protein>
<gene>
    <name evidence="5" type="primary">tea4</name>
    <name evidence="5" type="ORF">DBV05_g337</name>
</gene>
<organism evidence="5 6">
    <name type="scientific">Lasiodiplodia theobromae</name>
    <dbReference type="NCBI Taxonomy" id="45133"/>
    <lineage>
        <taxon>Eukaryota</taxon>
        <taxon>Fungi</taxon>
        <taxon>Dikarya</taxon>
        <taxon>Ascomycota</taxon>
        <taxon>Pezizomycotina</taxon>
        <taxon>Dothideomycetes</taxon>
        <taxon>Dothideomycetes incertae sedis</taxon>
        <taxon>Botryosphaeriales</taxon>
        <taxon>Botryosphaeriaceae</taxon>
        <taxon>Lasiodiplodia</taxon>
    </lineage>
</organism>
<reference evidence="5 6" key="1">
    <citation type="journal article" date="2019" name="Sci. Rep.">
        <title>A multi-omics analysis of the grapevine pathogen Lasiodiplodia theobromae reveals that temperature affects the expression of virulence- and pathogenicity-related genes.</title>
        <authorList>
            <person name="Felix C."/>
            <person name="Meneses R."/>
            <person name="Goncalves M.F.M."/>
            <person name="Tilleman L."/>
            <person name="Duarte A.S."/>
            <person name="Jorrin-Novo J.V."/>
            <person name="Van de Peer Y."/>
            <person name="Deforce D."/>
            <person name="Van Nieuwerburgh F."/>
            <person name="Esteves A.C."/>
            <person name="Alves A."/>
        </authorList>
    </citation>
    <scope>NUCLEOTIDE SEQUENCE [LARGE SCALE GENOMIC DNA]</scope>
    <source>
        <strain evidence="5 6">LA-SOL3</strain>
    </source>
</reference>
<feature type="compositionally biased region" description="Basic and acidic residues" evidence="3">
    <location>
        <begin position="553"/>
        <end position="586"/>
    </location>
</feature>
<feature type="compositionally biased region" description="Basic and acidic residues" evidence="3">
    <location>
        <begin position="627"/>
        <end position="655"/>
    </location>
</feature>
<feature type="compositionally biased region" description="Polar residues" evidence="3">
    <location>
        <begin position="835"/>
        <end position="850"/>
    </location>
</feature>
<dbReference type="PROSITE" id="PS50002">
    <property type="entry name" value="SH3"/>
    <property type="match status" value="1"/>
</dbReference>
<keyword evidence="1 2" id="KW-0728">SH3 domain</keyword>
<dbReference type="OrthoDB" id="196165at2759"/>
<evidence type="ECO:0000256" key="3">
    <source>
        <dbReference type="SAM" id="MobiDB-lite"/>
    </source>
</evidence>
<evidence type="ECO:0000313" key="6">
    <source>
        <dbReference type="Proteomes" id="UP000325902"/>
    </source>
</evidence>
<evidence type="ECO:0000256" key="1">
    <source>
        <dbReference type="ARBA" id="ARBA00022443"/>
    </source>
</evidence>
<feature type="compositionally biased region" description="Polar residues" evidence="3">
    <location>
        <begin position="739"/>
        <end position="750"/>
    </location>
</feature>
<dbReference type="InterPro" id="IPR053039">
    <property type="entry name" value="Polarity_Bud-Selection_Reg"/>
</dbReference>
<comment type="caution">
    <text evidence="5">The sequence shown here is derived from an EMBL/GenBank/DDBJ whole genome shotgun (WGS) entry which is preliminary data.</text>
</comment>
<dbReference type="InterPro" id="IPR001452">
    <property type="entry name" value="SH3_domain"/>
</dbReference>
<feature type="compositionally biased region" description="Basic residues" evidence="3">
    <location>
        <begin position="481"/>
        <end position="491"/>
    </location>
</feature>
<feature type="region of interest" description="Disordered" evidence="3">
    <location>
        <begin position="1"/>
        <end position="223"/>
    </location>
</feature>
<feature type="compositionally biased region" description="Polar residues" evidence="3">
    <location>
        <begin position="142"/>
        <end position="170"/>
    </location>
</feature>
<feature type="compositionally biased region" description="Acidic residues" evidence="3">
    <location>
        <begin position="351"/>
        <end position="366"/>
    </location>
</feature>
<dbReference type="FunFam" id="2.30.30.40:FF:000035">
    <property type="entry name" value="SH3 domain containing protein"/>
    <property type="match status" value="1"/>
</dbReference>
<evidence type="ECO:0000256" key="2">
    <source>
        <dbReference type="PROSITE-ProRule" id="PRU00192"/>
    </source>
</evidence>
<dbReference type="GO" id="GO:0015630">
    <property type="term" value="C:microtubule cytoskeleton"/>
    <property type="evidence" value="ECO:0007669"/>
    <property type="project" value="TreeGrafter"/>
</dbReference>
<feature type="compositionally biased region" description="Acidic residues" evidence="3">
    <location>
        <begin position="84"/>
        <end position="103"/>
    </location>
</feature>
<dbReference type="AlphaFoldDB" id="A0A5N5DTQ4"/>
<feature type="region of interest" description="Disordered" evidence="3">
    <location>
        <begin position="471"/>
        <end position="491"/>
    </location>
</feature>
<dbReference type="Proteomes" id="UP000325902">
    <property type="component" value="Unassembled WGS sequence"/>
</dbReference>
<keyword evidence="6" id="KW-1185">Reference proteome</keyword>
<dbReference type="Gene3D" id="2.30.30.40">
    <property type="entry name" value="SH3 Domains"/>
    <property type="match status" value="1"/>
</dbReference>
<dbReference type="GO" id="GO:0030950">
    <property type="term" value="P:establishment or maintenance of actin cytoskeleton polarity"/>
    <property type="evidence" value="ECO:0007669"/>
    <property type="project" value="TreeGrafter"/>
</dbReference>
<feature type="compositionally biased region" description="Acidic residues" evidence="3">
    <location>
        <begin position="879"/>
        <end position="898"/>
    </location>
</feature>
<proteinExistence type="predicted"/>
<feature type="region of interest" description="Disordered" evidence="3">
    <location>
        <begin position="505"/>
        <end position="967"/>
    </location>
</feature>
<dbReference type="EMBL" id="VCHE01000001">
    <property type="protein sequence ID" value="KAB2581080.1"/>
    <property type="molecule type" value="Genomic_DNA"/>
</dbReference>
<dbReference type="GO" id="GO:0008104">
    <property type="term" value="P:intracellular protein localization"/>
    <property type="evidence" value="ECO:0007669"/>
    <property type="project" value="TreeGrafter"/>
</dbReference>
<feature type="region of interest" description="Disordered" evidence="3">
    <location>
        <begin position="326"/>
        <end position="366"/>
    </location>
</feature>
<dbReference type="SUPFAM" id="SSF50044">
    <property type="entry name" value="SH3-domain"/>
    <property type="match status" value="1"/>
</dbReference>
<dbReference type="PANTHER" id="PTHR47775:SF1">
    <property type="entry name" value="BUD SITE SELECTION PROTEIN 14"/>
    <property type="match status" value="1"/>
</dbReference>
<feature type="compositionally biased region" description="Basic and acidic residues" evidence="3">
    <location>
        <begin position="598"/>
        <end position="608"/>
    </location>
</feature>
<feature type="compositionally biased region" description="Polar residues" evidence="3">
    <location>
        <begin position="335"/>
        <end position="347"/>
    </location>
</feature>
<dbReference type="SMART" id="SM00326">
    <property type="entry name" value="SH3"/>
    <property type="match status" value="1"/>
</dbReference>
<feature type="compositionally biased region" description="Basic and acidic residues" evidence="3">
    <location>
        <begin position="675"/>
        <end position="714"/>
    </location>
</feature>
<accession>A0A5N5DTQ4</accession>
<feature type="compositionally biased region" description="Polar residues" evidence="3">
    <location>
        <begin position="179"/>
        <end position="192"/>
    </location>
</feature>
<feature type="compositionally biased region" description="Basic and acidic residues" evidence="3">
    <location>
        <begin position="809"/>
        <end position="826"/>
    </location>
</feature>
<name>A0A5N5DTQ4_9PEZI</name>
<evidence type="ECO:0000259" key="4">
    <source>
        <dbReference type="PROSITE" id="PS50002"/>
    </source>
</evidence>
<feature type="domain" description="SH3" evidence="4">
    <location>
        <begin position="393"/>
        <end position="454"/>
    </location>
</feature>
<dbReference type="GO" id="GO:0051286">
    <property type="term" value="C:cell tip"/>
    <property type="evidence" value="ECO:0007669"/>
    <property type="project" value="TreeGrafter"/>
</dbReference>
<feature type="compositionally biased region" description="Polar residues" evidence="3">
    <location>
        <begin position="587"/>
        <end position="597"/>
    </location>
</feature>
<feature type="compositionally biased region" description="Acidic residues" evidence="3">
    <location>
        <begin position="506"/>
        <end position="521"/>
    </location>
</feature>
<sequence length="1088" mass="119637">MTRPTIIRADTIDLQDPGSPSAADHTRQPTQPAPLGAGPASPHQAAAIRHVEEDRANEEEGLVQSWTSPNGTHHDDHSGTDSADVTDDGDMADSETEDMDDDMLDKISSSPSIDDGRYSPRAPASAWPTRSSSLYALPLPATPSQQHMYQHSNVSPESDQGSSSPFTITPQHLPLSYQPKPQSTPPRFSTPLSSPPFNTPLMHRPARMAPHHGRPSSTDHHRLGEYTRTEPTATDIGCDDPFDREFEDGLQNCYHEDANLSADELRDDVGPLRSEQYELESRECNFGGDREGEMLVFPADRPLPPIPVSDSANDLRELLATRQSNLSLERVDSPETMSWETDSNASSFDPEGNDDKDNDDDDDDDLEDIFLSLDEDRHDSAYGGECLRETEDIDFEFVYALHTFVATVEGQANATKGDTMVLLDDSNSYWWLVRIVKDSSIGYLPAEHIETPTERLARLNKHRNIDLSAAMLGDSAEKSKNPLKKAMRRRNAKTVQFTAPTYVEASDYDYSSDEEDDDGEDFGGGPVHVEDEQEHEEDDARETMTVEPLRIGGKKDDAEKKSDESKSGDDKARTSDEMFDRPDQKVSRNGTVRNTDSFFKDETVETRKITLTPNLLRDDSSASTVRSEGRERGGSLDSLEKELKSPDSKPKDDKKKKEKKPGMLRGLFGRKDKKAKSADSEQNDEKQSEELARESLSRDSEETASPKEPAKAENESSQQQQQPVRQTNKASKSSEKKTNGPQKSQPSDPNVQPAKSILQKTASQGAAEATMRLVSAGAERNQQAEEDDSEAAARAQGQAQAQAELQARAQEEAKYQAKEAEKEAAREAAAGRARSGSTSAKQAISNILHSKSSEREQKQENKMPPREKVKKSKARAPLDDFDSTPEYEQDDPFADPNEEERQPNGAPQQQQKLRPDETNSRAPESLGDVSPLDTDQPPALMHDTSSQEEPDISPVSPSGSPLRGELSISSPTATRIAPTPGAINTNIPLASANSPTTNELPSAVSLPAWSDASLRSYLDDGSDIRDMLVVVNDTSGVVPVGPEHPIMAGLFSDERSKVAAMGMQLDSLLGDWLSRKRRRNEGGRKQSC</sequence>
<feature type="compositionally biased region" description="Acidic residues" evidence="3">
    <location>
        <begin position="531"/>
        <end position="540"/>
    </location>
</feature>